<proteinExistence type="inferred from homology"/>
<dbReference type="RefSeq" id="WP_191745577.1">
    <property type="nucleotide sequence ID" value="NZ_JACSQC010000001.1"/>
</dbReference>
<dbReference type="Proteomes" id="UP000652763">
    <property type="component" value="Unassembled WGS sequence"/>
</dbReference>
<evidence type="ECO:0000313" key="6">
    <source>
        <dbReference type="Proteomes" id="UP000652763"/>
    </source>
</evidence>
<dbReference type="InterPro" id="IPR020624">
    <property type="entry name" value="Schiff_base-form_aldolases_CS"/>
</dbReference>
<dbReference type="EMBL" id="JACSQC010000001">
    <property type="protein sequence ID" value="MBD8042658.1"/>
    <property type="molecule type" value="Genomic_DNA"/>
</dbReference>
<keyword evidence="3" id="KW-0704">Schiff base</keyword>
<evidence type="ECO:0000256" key="3">
    <source>
        <dbReference type="ARBA" id="ARBA00023270"/>
    </source>
</evidence>
<dbReference type="CDD" id="cd00408">
    <property type="entry name" value="DHDPS-like"/>
    <property type="match status" value="1"/>
</dbReference>
<comment type="similarity">
    <text evidence="1 4">Belongs to the DapA family.</text>
</comment>
<dbReference type="SUPFAM" id="SSF51569">
    <property type="entry name" value="Aldolase"/>
    <property type="match status" value="1"/>
</dbReference>
<name>A0ABR8YEN3_9MICC</name>
<gene>
    <name evidence="5" type="ORF">H9638_02415</name>
</gene>
<dbReference type="Pfam" id="PF00701">
    <property type="entry name" value="DHDPS"/>
    <property type="match status" value="1"/>
</dbReference>
<evidence type="ECO:0000256" key="1">
    <source>
        <dbReference type="ARBA" id="ARBA00007592"/>
    </source>
</evidence>
<dbReference type="PROSITE" id="PS00665">
    <property type="entry name" value="DHDPS_1"/>
    <property type="match status" value="1"/>
</dbReference>
<sequence>MTAQIISALPLPFTEDGAVDWSAYEALLARVEPHAHGVLVAGTTGEFPALDDDERLETFRRAIVAFGADRVIAHIGHASPHQVIRLGHAAERLGITRMATLNPYYLPADDDAVYEFYEVVTAALPGVDHYVYLFPERTGITVGVAVFERIMQLPGIRGVKLSGAASEELEAYAKCLLPGQELYSGNDATLPFVMSSGGTGVVSGVSAAFPATFAALARAVDSAGPASSGDAAGADEAQALQHTVENLVSLAGPSIIRLKAAIAVNVPGSWRSRMPMAALDAPLAADLSAAAASHA</sequence>
<keyword evidence="6" id="KW-1185">Reference proteome</keyword>
<organism evidence="5 6">
    <name type="scientific">Arthrobacter pullicola</name>
    <dbReference type="NCBI Taxonomy" id="2762224"/>
    <lineage>
        <taxon>Bacteria</taxon>
        <taxon>Bacillati</taxon>
        <taxon>Actinomycetota</taxon>
        <taxon>Actinomycetes</taxon>
        <taxon>Micrococcales</taxon>
        <taxon>Micrococcaceae</taxon>
        <taxon>Arthrobacter</taxon>
    </lineage>
</organism>
<evidence type="ECO:0000256" key="4">
    <source>
        <dbReference type="PIRNR" id="PIRNR001365"/>
    </source>
</evidence>
<comment type="caution">
    <text evidence="5">The sequence shown here is derived from an EMBL/GenBank/DDBJ whole genome shotgun (WGS) entry which is preliminary data.</text>
</comment>
<dbReference type="InterPro" id="IPR002220">
    <property type="entry name" value="DapA-like"/>
</dbReference>
<dbReference type="PRINTS" id="PR00146">
    <property type="entry name" value="DHPICSNTHASE"/>
</dbReference>
<dbReference type="PANTHER" id="PTHR12128:SF66">
    <property type="entry name" value="4-HYDROXY-2-OXOGLUTARATE ALDOLASE, MITOCHONDRIAL"/>
    <property type="match status" value="1"/>
</dbReference>
<dbReference type="SMART" id="SM01130">
    <property type="entry name" value="DHDPS"/>
    <property type="match status" value="1"/>
</dbReference>
<accession>A0ABR8YEN3</accession>
<dbReference type="PANTHER" id="PTHR12128">
    <property type="entry name" value="DIHYDRODIPICOLINATE SYNTHASE"/>
    <property type="match status" value="1"/>
</dbReference>
<dbReference type="PIRSF" id="PIRSF001365">
    <property type="entry name" value="DHDPS"/>
    <property type="match status" value="1"/>
</dbReference>
<protein>
    <submittedName>
        <fullName evidence="5">Dihydrodipicolinate synthase family protein</fullName>
    </submittedName>
</protein>
<dbReference type="Gene3D" id="3.20.20.70">
    <property type="entry name" value="Aldolase class I"/>
    <property type="match status" value="1"/>
</dbReference>
<keyword evidence="2 4" id="KW-0456">Lyase</keyword>
<reference evidence="5 6" key="1">
    <citation type="submission" date="2020-08" db="EMBL/GenBank/DDBJ databases">
        <title>A Genomic Blueprint of the Chicken Gut Microbiome.</title>
        <authorList>
            <person name="Gilroy R."/>
            <person name="Ravi A."/>
            <person name="Getino M."/>
            <person name="Pursley I."/>
            <person name="Horton D.L."/>
            <person name="Alikhan N.-F."/>
            <person name="Baker D."/>
            <person name="Gharbi K."/>
            <person name="Hall N."/>
            <person name="Watson M."/>
            <person name="Adriaenssens E.M."/>
            <person name="Foster-Nyarko E."/>
            <person name="Jarju S."/>
            <person name="Secka A."/>
            <person name="Antonio M."/>
            <person name="Oren A."/>
            <person name="Chaudhuri R."/>
            <person name="La Ragione R.M."/>
            <person name="Hildebrand F."/>
            <person name="Pallen M.J."/>
        </authorList>
    </citation>
    <scope>NUCLEOTIDE SEQUENCE [LARGE SCALE GENOMIC DNA]</scope>
    <source>
        <strain evidence="5 6">Sa2BUA2</strain>
    </source>
</reference>
<evidence type="ECO:0000313" key="5">
    <source>
        <dbReference type="EMBL" id="MBD8042658.1"/>
    </source>
</evidence>
<dbReference type="InterPro" id="IPR013785">
    <property type="entry name" value="Aldolase_TIM"/>
</dbReference>
<evidence type="ECO:0000256" key="2">
    <source>
        <dbReference type="ARBA" id="ARBA00023239"/>
    </source>
</evidence>